<keyword evidence="3" id="KW-1185">Reference proteome</keyword>
<dbReference type="GO" id="GO:0006508">
    <property type="term" value="P:proteolysis"/>
    <property type="evidence" value="ECO:0007669"/>
    <property type="project" value="UniProtKB-KW"/>
</dbReference>
<organism evidence="2 3">
    <name type="scientific">Nematostella vectensis</name>
    <name type="common">Starlet sea anemone</name>
    <dbReference type="NCBI Taxonomy" id="45351"/>
    <lineage>
        <taxon>Eukaryota</taxon>
        <taxon>Metazoa</taxon>
        <taxon>Cnidaria</taxon>
        <taxon>Anthozoa</taxon>
        <taxon>Hexacorallia</taxon>
        <taxon>Actiniaria</taxon>
        <taxon>Edwardsiidae</taxon>
        <taxon>Nematostella</taxon>
    </lineage>
</organism>
<dbReference type="InParanoid" id="A7SK00"/>
<dbReference type="FunFam" id="3.20.20.140:FF:000030">
    <property type="entry name" value="Dipeptidase"/>
    <property type="match status" value="1"/>
</dbReference>
<name>A7SK00_NEMVE</name>
<dbReference type="EC" id="3.4.13.19" evidence="1"/>
<dbReference type="STRING" id="45351.A7SK00"/>
<dbReference type="eggNOG" id="KOG4127">
    <property type="taxonomic scope" value="Eukaryota"/>
</dbReference>
<keyword evidence="1" id="KW-0224">Dipeptidase</keyword>
<dbReference type="PROSITE" id="PS51365">
    <property type="entry name" value="RENAL_DIPEPTIDASE_2"/>
    <property type="match status" value="1"/>
</dbReference>
<dbReference type="KEGG" id="nve:5507400"/>
<comment type="cofactor">
    <cofactor evidence="1">
        <name>Zn(2+)</name>
        <dbReference type="ChEBI" id="CHEBI:29105"/>
    </cofactor>
</comment>
<dbReference type="CDD" id="cd01301">
    <property type="entry name" value="rDP_like"/>
    <property type="match status" value="1"/>
</dbReference>
<keyword evidence="1" id="KW-0325">Glycoprotein</keyword>
<keyword evidence="1" id="KW-0479">Metal-binding</keyword>
<dbReference type="GO" id="GO:0046872">
    <property type="term" value="F:metal ion binding"/>
    <property type="evidence" value="ECO:0007669"/>
    <property type="project" value="UniProtKB-UniRule"/>
</dbReference>
<evidence type="ECO:0000256" key="1">
    <source>
        <dbReference type="RuleBase" id="RU341113"/>
    </source>
</evidence>
<keyword evidence="1" id="KW-0482">Metalloprotease</keyword>
<dbReference type="AlphaFoldDB" id="A7SK00"/>
<dbReference type="GO" id="GO:0070573">
    <property type="term" value="F:metallodipeptidase activity"/>
    <property type="evidence" value="ECO:0007669"/>
    <property type="project" value="InterPro"/>
</dbReference>
<keyword evidence="1" id="KW-0378">Hydrolase</keyword>
<dbReference type="PhylomeDB" id="A7SK00"/>
<dbReference type="GO" id="GO:0098552">
    <property type="term" value="C:side of membrane"/>
    <property type="evidence" value="ECO:0007669"/>
    <property type="project" value="UniProtKB-KW"/>
</dbReference>
<comment type="subcellular location">
    <subcellularLocation>
        <location evidence="1">Membrane</location>
        <topology evidence="1">Lipid-anchor</topology>
        <topology evidence="1">GPI-anchor</topology>
    </subcellularLocation>
</comment>
<dbReference type="GO" id="GO:0016805">
    <property type="term" value="F:dipeptidase activity"/>
    <property type="evidence" value="ECO:0000318"/>
    <property type="project" value="GO_Central"/>
</dbReference>
<dbReference type="EMBL" id="DS469682">
    <property type="protein sequence ID" value="EDO35966.1"/>
    <property type="molecule type" value="Genomic_DNA"/>
</dbReference>
<dbReference type="InterPro" id="IPR008257">
    <property type="entry name" value="Pept_M19"/>
</dbReference>
<comment type="similarity">
    <text evidence="1">Belongs to the metallo-dependent hydrolases superfamily. Peptidase M19 family.</text>
</comment>
<accession>A7SK00</accession>
<evidence type="ECO:0000313" key="2">
    <source>
        <dbReference type="EMBL" id="EDO35966.1"/>
    </source>
</evidence>
<dbReference type="PANTHER" id="PTHR10443:SF12">
    <property type="entry name" value="DIPEPTIDASE"/>
    <property type="match status" value="1"/>
</dbReference>
<dbReference type="InterPro" id="IPR032466">
    <property type="entry name" value="Metal_Hydrolase"/>
</dbReference>
<dbReference type="Proteomes" id="UP000001593">
    <property type="component" value="Unassembled WGS sequence"/>
</dbReference>
<dbReference type="Pfam" id="PF01244">
    <property type="entry name" value="Peptidase_M19"/>
    <property type="match status" value="1"/>
</dbReference>
<dbReference type="Gene3D" id="3.20.20.140">
    <property type="entry name" value="Metal-dependent hydrolases"/>
    <property type="match status" value="1"/>
</dbReference>
<sequence length="400" mass="44641">MNRKKLLIGIAVVVVLVIVVAVPCAVLLNKKKDEEKTYEQRVAAILADTPLIDGHNDIPWQMRKYYMNRLENITLDTGSPELHTDIPRLRKGKVGGQFWSAFVSCSNQYKNSVRLFVEQIDVIHRLAAKYQKDLEFVTTAQGILDAYKAGKIASLVGIEGGHAIDSSLDTLRMMYEMGGRYMTLTHGCHTPWADSCSPAVPLNNGLSDFGKDVIREMNRLGMFVDISHVTTKTMHDVLDVSKAPVIFSHSSAFAICNTSRNVPDDVLERMPANGGVVMVNFYNNFVTCKKEATLSDVADHFDHIKKIAGVDYIGFGADYDGVSRVPTGLEDVSKYPDLMVELLKRGYSDQDLAKIAGGNLIRAMKKMEQVAKELQTSVKPYDNFIIVNKTCRPNYYKDVF</sequence>
<keyword evidence="1" id="KW-0862">Zinc</keyword>
<reference evidence="2 3" key="1">
    <citation type="journal article" date="2007" name="Science">
        <title>Sea anemone genome reveals ancestral eumetazoan gene repertoire and genomic organization.</title>
        <authorList>
            <person name="Putnam N.H."/>
            <person name="Srivastava M."/>
            <person name="Hellsten U."/>
            <person name="Dirks B."/>
            <person name="Chapman J."/>
            <person name="Salamov A."/>
            <person name="Terry A."/>
            <person name="Shapiro H."/>
            <person name="Lindquist E."/>
            <person name="Kapitonov V.V."/>
            <person name="Jurka J."/>
            <person name="Genikhovich G."/>
            <person name="Grigoriev I.V."/>
            <person name="Lucas S.M."/>
            <person name="Steele R.E."/>
            <person name="Finnerty J.R."/>
            <person name="Technau U."/>
            <person name="Martindale M.Q."/>
            <person name="Rokhsar D.S."/>
        </authorList>
    </citation>
    <scope>NUCLEOTIDE SEQUENCE [LARGE SCALE GENOMIC DNA]</scope>
    <source>
        <strain evidence="3">CH2 X CH6</strain>
    </source>
</reference>
<comment type="subunit">
    <text evidence="1">Homodimer; disulfide-linked.</text>
</comment>
<evidence type="ECO:0000313" key="3">
    <source>
        <dbReference type="Proteomes" id="UP000001593"/>
    </source>
</evidence>
<dbReference type="SUPFAM" id="SSF51556">
    <property type="entry name" value="Metallo-dependent hydrolases"/>
    <property type="match status" value="1"/>
</dbReference>
<dbReference type="OMA" id="FASCESQ"/>
<comment type="catalytic activity">
    <reaction evidence="1">
        <text>an L-aminoacyl-L-amino acid + H2O = 2 an L-alpha-amino acid</text>
        <dbReference type="Rhea" id="RHEA:48940"/>
        <dbReference type="ChEBI" id="CHEBI:15377"/>
        <dbReference type="ChEBI" id="CHEBI:59869"/>
        <dbReference type="ChEBI" id="CHEBI:77460"/>
        <dbReference type="EC" id="3.4.13.19"/>
    </reaction>
</comment>
<keyword evidence="1" id="KW-0449">Lipoprotein</keyword>
<keyword evidence="1" id="KW-0336">GPI-anchor</keyword>
<dbReference type="PANTHER" id="PTHR10443">
    <property type="entry name" value="MICROSOMAL DIPEPTIDASE"/>
    <property type="match status" value="1"/>
</dbReference>
<keyword evidence="1" id="KW-0472">Membrane</keyword>
<protein>
    <recommendedName>
        <fullName evidence="1">Dipeptidase</fullName>
        <ecNumber evidence="1">3.4.13.19</ecNumber>
    </recommendedName>
</protein>
<keyword evidence="1" id="KW-0645">Protease</keyword>
<proteinExistence type="inferred from homology"/>
<keyword evidence="1" id="KW-1015">Disulfide bond</keyword>
<dbReference type="HOGENOM" id="CLU_031404_4_2_1"/>
<dbReference type="OrthoDB" id="445695at2759"/>
<gene>
    <name evidence="2" type="ORF">NEMVEDRAFT_v1g171453</name>
</gene>